<organism evidence="3 4">
    <name type="scientific">Candidatus Curtissbacteria bacterium RIFCSPLOWO2_01_FULL_42_50</name>
    <dbReference type="NCBI Taxonomy" id="1797730"/>
    <lineage>
        <taxon>Bacteria</taxon>
        <taxon>Candidatus Curtissiibacteriota</taxon>
    </lineage>
</organism>
<name>A0A1F5H2E0_9BACT</name>
<dbReference type="GO" id="GO:0003677">
    <property type="term" value="F:DNA binding"/>
    <property type="evidence" value="ECO:0007669"/>
    <property type="project" value="UniProtKB-UniRule"/>
</dbReference>
<protein>
    <recommendedName>
        <fullName evidence="2">SpoVT-AbrB domain-containing protein</fullName>
    </recommendedName>
</protein>
<dbReference type="EMBL" id="MFBT01000040">
    <property type="protein sequence ID" value="OGD98239.1"/>
    <property type="molecule type" value="Genomic_DNA"/>
</dbReference>
<accession>A0A1F5H2E0</accession>
<proteinExistence type="predicted"/>
<dbReference type="Gene3D" id="2.10.260.10">
    <property type="match status" value="1"/>
</dbReference>
<dbReference type="InterPro" id="IPR007159">
    <property type="entry name" value="SpoVT-AbrB_dom"/>
</dbReference>
<gene>
    <name evidence="3" type="ORF">A3B54_00350</name>
</gene>
<dbReference type="SUPFAM" id="SSF89447">
    <property type="entry name" value="AbrB/MazE/MraZ-like"/>
    <property type="match status" value="1"/>
</dbReference>
<dbReference type="InterPro" id="IPR037914">
    <property type="entry name" value="SpoVT-AbrB_sf"/>
</dbReference>
<dbReference type="AlphaFoldDB" id="A0A1F5H2E0"/>
<sequence length="80" mass="9181">MSELTTITPKFQVHIPVSVRKKIGLKKHGRAIIKAEDRKIIIEPVDEKKGILSLAGKFKVKKPIPAEKIRDYIDYSWGKR</sequence>
<evidence type="ECO:0000313" key="3">
    <source>
        <dbReference type="EMBL" id="OGD98239.1"/>
    </source>
</evidence>
<reference evidence="3 4" key="1">
    <citation type="journal article" date="2016" name="Nat. Commun.">
        <title>Thousands of microbial genomes shed light on interconnected biogeochemical processes in an aquifer system.</title>
        <authorList>
            <person name="Anantharaman K."/>
            <person name="Brown C.T."/>
            <person name="Hug L.A."/>
            <person name="Sharon I."/>
            <person name="Castelle C.J."/>
            <person name="Probst A.J."/>
            <person name="Thomas B.C."/>
            <person name="Singh A."/>
            <person name="Wilkins M.J."/>
            <person name="Karaoz U."/>
            <person name="Brodie E.L."/>
            <person name="Williams K.H."/>
            <person name="Hubbard S.S."/>
            <person name="Banfield J.F."/>
        </authorList>
    </citation>
    <scope>NUCLEOTIDE SEQUENCE [LARGE SCALE GENOMIC DNA]</scope>
</reference>
<dbReference type="SMART" id="SM00966">
    <property type="entry name" value="SpoVT_AbrB"/>
    <property type="match status" value="1"/>
</dbReference>
<comment type="caution">
    <text evidence="3">The sequence shown here is derived from an EMBL/GenBank/DDBJ whole genome shotgun (WGS) entry which is preliminary data.</text>
</comment>
<keyword evidence="1" id="KW-0238">DNA-binding</keyword>
<evidence type="ECO:0000313" key="4">
    <source>
        <dbReference type="Proteomes" id="UP000177039"/>
    </source>
</evidence>
<dbReference type="PROSITE" id="PS51740">
    <property type="entry name" value="SPOVT_ABRB"/>
    <property type="match status" value="1"/>
</dbReference>
<evidence type="ECO:0000259" key="2">
    <source>
        <dbReference type="PROSITE" id="PS51740"/>
    </source>
</evidence>
<dbReference type="NCBIfam" id="TIGR01439">
    <property type="entry name" value="lp_hng_hel_AbrB"/>
    <property type="match status" value="1"/>
</dbReference>
<dbReference type="Proteomes" id="UP000177039">
    <property type="component" value="Unassembled WGS sequence"/>
</dbReference>
<feature type="domain" description="SpoVT-AbrB" evidence="2">
    <location>
        <begin position="2"/>
        <end position="47"/>
    </location>
</feature>
<evidence type="ECO:0000256" key="1">
    <source>
        <dbReference type="PROSITE-ProRule" id="PRU01076"/>
    </source>
</evidence>